<dbReference type="SUPFAM" id="SSF55298">
    <property type="entry name" value="YjgF-like"/>
    <property type="match status" value="1"/>
</dbReference>
<dbReference type="EC" id="3.5.-.-" evidence="1"/>
<name>A0ABV3CGR3_9ACTN</name>
<keyword evidence="2" id="KW-1185">Reference proteome</keyword>
<dbReference type="InterPro" id="IPR006175">
    <property type="entry name" value="YjgF/YER057c/UK114"/>
</dbReference>
<dbReference type="Proteomes" id="UP001551329">
    <property type="component" value="Unassembled WGS sequence"/>
</dbReference>
<evidence type="ECO:0000313" key="2">
    <source>
        <dbReference type="Proteomes" id="UP001551329"/>
    </source>
</evidence>
<dbReference type="Gene3D" id="3.30.1330.40">
    <property type="entry name" value="RutC-like"/>
    <property type="match status" value="1"/>
</dbReference>
<evidence type="ECO:0000313" key="1">
    <source>
        <dbReference type="EMBL" id="MEU7073979.1"/>
    </source>
</evidence>
<dbReference type="RefSeq" id="WP_358476972.1">
    <property type="nucleotide sequence ID" value="NZ_JBEZAE010000022.1"/>
</dbReference>
<dbReference type="GO" id="GO:0016787">
    <property type="term" value="F:hydrolase activity"/>
    <property type="evidence" value="ECO:0007669"/>
    <property type="project" value="UniProtKB-KW"/>
</dbReference>
<dbReference type="PANTHER" id="PTHR43857:SF1">
    <property type="entry name" value="YJGH FAMILY PROTEIN"/>
    <property type="match status" value="1"/>
</dbReference>
<protein>
    <submittedName>
        <fullName evidence="1">RidA family protein</fullName>
        <ecNumber evidence="1">3.5.-.-</ecNumber>
    </submittedName>
</protein>
<dbReference type="CDD" id="cd00448">
    <property type="entry name" value="YjgF_YER057c_UK114_family"/>
    <property type="match status" value="1"/>
</dbReference>
<proteinExistence type="predicted"/>
<organism evidence="1 2">
    <name type="scientific">Streptomyces narbonensis</name>
    <dbReference type="NCBI Taxonomy" id="67333"/>
    <lineage>
        <taxon>Bacteria</taxon>
        <taxon>Bacillati</taxon>
        <taxon>Actinomycetota</taxon>
        <taxon>Actinomycetes</taxon>
        <taxon>Kitasatosporales</taxon>
        <taxon>Streptomycetaceae</taxon>
        <taxon>Streptomyces</taxon>
    </lineage>
</organism>
<comment type="caution">
    <text evidence="1">The sequence shown here is derived from an EMBL/GenBank/DDBJ whole genome shotgun (WGS) entry which is preliminary data.</text>
</comment>
<dbReference type="EMBL" id="JBEZAE010000022">
    <property type="protein sequence ID" value="MEU7073979.1"/>
    <property type="molecule type" value="Genomic_DNA"/>
</dbReference>
<gene>
    <name evidence="1" type="ORF">AB0A88_28075</name>
</gene>
<sequence length="137" mass="14713">MSLHRHNPAELAPPIGFSHAVTATGTRLVFLAGQTALDSEGKVVGETLREQFTIALANLLTALRHAGGTPADLARVTVYTTDVEEYRAHAAELGGVWRRLAGRDYPAMAVIGVVRLWDEQARVELDGFAVLEEPGPA</sequence>
<reference evidence="1 2" key="1">
    <citation type="submission" date="2024-06" db="EMBL/GenBank/DDBJ databases">
        <title>The Natural Products Discovery Center: Release of the First 8490 Sequenced Strains for Exploring Actinobacteria Biosynthetic Diversity.</title>
        <authorList>
            <person name="Kalkreuter E."/>
            <person name="Kautsar S.A."/>
            <person name="Yang D."/>
            <person name="Bader C.D."/>
            <person name="Teijaro C.N."/>
            <person name="Fluegel L."/>
            <person name="Davis C.M."/>
            <person name="Simpson J.R."/>
            <person name="Lauterbach L."/>
            <person name="Steele A.D."/>
            <person name="Gui C."/>
            <person name="Meng S."/>
            <person name="Li G."/>
            <person name="Viehrig K."/>
            <person name="Ye F."/>
            <person name="Su P."/>
            <person name="Kiefer A.F."/>
            <person name="Nichols A."/>
            <person name="Cepeda A.J."/>
            <person name="Yan W."/>
            <person name="Fan B."/>
            <person name="Jiang Y."/>
            <person name="Adhikari A."/>
            <person name="Zheng C.-J."/>
            <person name="Schuster L."/>
            <person name="Cowan T.M."/>
            <person name="Smanski M.J."/>
            <person name="Chevrette M.G."/>
            <person name="De Carvalho L.P.S."/>
            <person name="Shen B."/>
        </authorList>
    </citation>
    <scope>NUCLEOTIDE SEQUENCE [LARGE SCALE GENOMIC DNA]</scope>
    <source>
        <strain evidence="1 2">NPDC045974</strain>
    </source>
</reference>
<dbReference type="PANTHER" id="PTHR43857">
    <property type="entry name" value="BLR7761 PROTEIN"/>
    <property type="match status" value="1"/>
</dbReference>
<accession>A0ABV3CGR3</accession>
<dbReference type="InterPro" id="IPR035959">
    <property type="entry name" value="RutC-like_sf"/>
</dbReference>
<dbReference type="Pfam" id="PF01042">
    <property type="entry name" value="Ribonuc_L-PSP"/>
    <property type="match status" value="1"/>
</dbReference>
<keyword evidence="1" id="KW-0378">Hydrolase</keyword>